<dbReference type="Gene3D" id="3.40.640.10">
    <property type="entry name" value="Type I PLP-dependent aspartate aminotransferase-like (Major domain)"/>
    <property type="match status" value="1"/>
</dbReference>
<evidence type="ECO:0000313" key="4">
    <source>
        <dbReference type="EMBL" id="KFM22232.1"/>
    </source>
</evidence>
<dbReference type="Gene3D" id="3.90.1150.10">
    <property type="entry name" value="Aspartate Aminotransferase, domain 1"/>
    <property type="match status" value="1"/>
</dbReference>
<dbReference type="CDD" id="cd00616">
    <property type="entry name" value="AHBA_syn"/>
    <property type="match status" value="1"/>
</dbReference>
<dbReference type="InterPro" id="IPR015422">
    <property type="entry name" value="PyrdxlP-dep_Trfase_small"/>
</dbReference>
<proteinExistence type="inferred from homology"/>
<evidence type="ECO:0000313" key="5">
    <source>
        <dbReference type="Proteomes" id="UP000029384"/>
    </source>
</evidence>
<keyword evidence="4" id="KW-0032">Aminotransferase</keyword>
<sequence>MNKISLSHIHIDEQIQSAVQSVLDSKTFVNGDCVKQFEKELAKYFNTKYAVCTSSGTSSIFLSLKALGVSSNDNVLCPSMSFIATATPVMHLNAIPKFVEINEKNYTINPSEISKKIDNKTKAIIPVHLYGQPADLDSIIETADTHNVPILEDACQAHGAKYKNEKIGGKGKVACLSFYPSKNLTVCGDGGCILTNDEDVYQKVKMLRDHGRTTKYEHDILGYNFRLGEIGAAIGLSNLTKLDDNNSKRRKIAKIYNENLSNYCITPLEEEYSFHVFHMYVIRTNYRDKLKEFLAKSEIYTGIHYPIPIHRQPVIQNMDIPTEQMKISDQISDTALSLPMHPYLTDEEVDYVCQKVKEFVKENPGTKLELT</sequence>
<keyword evidence="1 3" id="KW-0663">Pyridoxal phosphate</keyword>
<dbReference type="PIRSF" id="PIRSF000390">
    <property type="entry name" value="PLP_StrS"/>
    <property type="match status" value="1"/>
</dbReference>
<evidence type="ECO:0000256" key="2">
    <source>
        <dbReference type="ARBA" id="ARBA00037999"/>
    </source>
</evidence>
<dbReference type="InterPro" id="IPR015424">
    <property type="entry name" value="PyrdxlP-dep_Trfase"/>
</dbReference>
<dbReference type="GO" id="GO:0008483">
    <property type="term" value="F:transaminase activity"/>
    <property type="evidence" value="ECO:0007669"/>
    <property type="project" value="UniProtKB-KW"/>
</dbReference>
<dbReference type="Proteomes" id="UP000029384">
    <property type="component" value="Unassembled WGS sequence"/>
</dbReference>
<protein>
    <submittedName>
        <fullName evidence="4">Pleiotropic regulatory protein</fullName>
        <ecNumber evidence="4">2.6.1.98</ecNumber>
    </submittedName>
</protein>
<dbReference type="EC" id="2.6.1.98" evidence="4"/>
<dbReference type="PATRIC" id="fig|1502289.3.peg.142"/>
<comment type="similarity">
    <text evidence="2 3">Belongs to the DegT/DnrJ/EryC1 family.</text>
</comment>
<dbReference type="GO" id="GO:0030170">
    <property type="term" value="F:pyridoxal phosphate binding"/>
    <property type="evidence" value="ECO:0007669"/>
    <property type="project" value="TreeGrafter"/>
</dbReference>
<dbReference type="SUPFAM" id="SSF53383">
    <property type="entry name" value="PLP-dependent transferases"/>
    <property type="match status" value="1"/>
</dbReference>
<reference evidence="4 5" key="1">
    <citation type="submission" date="2014-06" db="EMBL/GenBank/DDBJ databases">
        <authorList>
            <person name="Ngugi D.K."/>
            <person name="Blom J."/>
            <person name="Alam I."/>
            <person name="Rashid M."/>
            <person name="Baalawi W."/>
            <person name="Zhang G."/>
            <person name="Hikmawan T."/>
            <person name="Guan Y."/>
            <person name="Antunes A."/>
            <person name="Siam R."/>
            <person name="El-Dorry H."/>
            <person name="Bajic V."/>
            <person name="Stingl U."/>
        </authorList>
    </citation>
    <scope>NUCLEOTIDE SEQUENCE [LARGE SCALE GENOMIC DNA]</scope>
    <source>
        <strain evidence="4">SCGC AAA799-B03</strain>
    </source>
</reference>
<gene>
    <name evidence="4" type="primary">degT</name>
    <name evidence="4" type="ORF">AAA799B03_00132</name>
</gene>
<name>A0A087S928_9ARCH</name>
<dbReference type="InterPro" id="IPR015421">
    <property type="entry name" value="PyrdxlP-dep_Trfase_major"/>
</dbReference>
<accession>A0A087S928</accession>
<dbReference type="AlphaFoldDB" id="A0A087S928"/>
<dbReference type="PANTHER" id="PTHR30244:SF36">
    <property type="entry name" value="3-OXO-GLUCOSE-6-PHOSPHATE:GLUTAMATE AMINOTRANSFERASE"/>
    <property type="match status" value="1"/>
</dbReference>
<comment type="caution">
    <text evidence="4">The sequence shown here is derived from an EMBL/GenBank/DDBJ whole genome shotgun (WGS) entry which is preliminary data.</text>
</comment>
<evidence type="ECO:0000256" key="1">
    <source>
        <dbReference type="ARBA" id="ARBA00022898"/>
    </source>
</evidence>
<dbReference type="GO" id="GO:0000271">
    <property type="term" value="P:polysaccharide biosynthetic process"/>
    <property type="evidence" value="ECO:0007669"/>
    <property type="project" value="TreeGrafter"/>
</dbReference>
<dbReference type="InterPro" id="IPR000653">
    <property type="entry name" value="DegT/StrS_aminotransferase"/>
</dbReference>
<evidence type="ECO:0000256" key="3">
    <source>
        <dbReference type="RuleBase" id="RU004508"/>
    </source>
</evidence>
<organism evidence="4 5">
    <name type="scientific">Marine Group I thaumarchaeote SCGC AAA799-B03</name>
    <dbReference type="NCBI Taxonomy" id="1502289"/>
    <lineage>
        <taxon>Archaea</taxon>
        <taxon>Nitrososphaerota</taxon>
        <taxon>Marine Group I</taxon>
    </lineage>
</organism>
<dbReference type="EMBL" id="JOTA01000002">
    <property type="protein sequence ID" value="KFM22232.1"/>
    <property type="molecule type" value="Genomic_DNA"/>
</dbReference>
<keyword evidence="4" id="KW-0808">Transferase</keyword>
<keyword evidence="5" id="KW-1185">Reference proteome</keyword>
<dbReference type="Pfam" id="PF01041">
    <property type="entry name" value="DegT_DnrJ_EryC1"/>
    <property type="match status" value="1"/>
</dbReference>
<dbReference type="PANTHER" id="PTHR30244">
    <property type="entry name" value="TRANSAMINASE"/>
    <property type="match status" value="1"/>
</dbReference>